<dbReference type="Pfam" id="PF02465">
    <property type="entry name" value="FliD_N"/>
    <property type="match status" value="1"/>
</dbReference>
<comment type="subcellular location">
    <subcellularLocation>
        <location evidence="5">Secreted</location>
    </subcellularLocation>
    <subcellularLocation>
        <location evidence="5">Bacterial flagellum</location>
    </subcellularLocation>
</comment>
<keyword evidence="5" id="KW-0964">Secreted</keyword>
<evidence type="ECO:0000259" key="6">
    <source>
        <dbReference type="Pfam" id="PF02465"/>
    </source>
</evidence>
<evidence type="ECO:0000259" key="7">
    <source>
        <dbReference type="Pfam" id="PF07195"/>
    </source>
</evidence>
<dbReference type="STRING" id="642780.SAMN04488570_1867"/>
<feature type="domain" description="Flagellar hook-associated protein 2 C-terminal" evidence="7">
    <location>
        <begin position="200"/>
        <end position="423"/>
    </location>
</feature>
<dbReference type="InterPro" id="IPR010809">
    <property type="entry name" value="FliD_C"/>
</dbReference>
<proteinExistence type="inferred from homology"/>
<keyword evidence="4 5" id="KW-0975">Bacterial flagellum</keyword>
<dbReference type="EMBL" id="LT629757">
    <property type="protein sequence ID" value="SDS43180.1"/>
    <property type="molecule type" value="Genomic_DNA"/>
</dbReference>
<dbReference type="GO" id="GO:0007155">
    <property type="term" value="P:cell adhesion"/>
    <property type="evidence" value="ECO:0007669"/>
    <property type="project" value="InterPro"/>
</dbReference>
<keyword evidence="8" id="KW-0282">Flagellum</keyword>
<dbReference type="PANTHER" id="PTHR30288:SF0">
    <property type="entry name" value="FLAGELLAR HOOK-ASSOCIATED PROTEIN 2"/>
    <property type="match status" value="1"/>
</dbReference>
<evidence type="ECO:0000256" key="3">
    <source>
        <dbReference type="ARBA" id="ARBA00023054"/>
    </source>
</evidence>
<dbReference type="Pfam" id="PF07195">
    <property type="entry name" value="FliD_C"/>
    <property type="match status" value="1"/>
</dbReference>
<dbReference type="GO" id="GO:0005576">
    <property type="term" value="C:extracellular region"/>
    <property type="evidence" value="ECO:0007669"/>
    <property type="project" value="UniProtKB-SubCell"/>
</dbReference>
<evidence type="ECO:0000256" key="1">
    <source>
        <dbReference type="ARBA" id="ARBA00009764"/>
    </source>
</evidence>
<organism evidence="8 9">
    <name type="scientific">Nocardioides scoriae</name>
    <dbReference type="NCBI Taxonomy" id="642780"/>
    <lineage>
        <taxon>Bacteria</taxon>
        <taxon>Bacillati</taxon>
        <taxon>Actinomycetota</taxon>
        <taxon>Actinomycetes</taxon>
        <taxon>Propionibacteriales</taxon>
        <taxon>Nocardioidaceae</taxon>
        <taxon>Nocardioides</taxon>
    </lineage>
</organism>
<sequence>MANASIGGLASGLDTATIIDQFMSIEAVPQTKLKTSLSTQQRDLKTLQDLNARIASLATTAKALTTDKAWQPLTATSSSTALVATAATGSASGSYEVTVNRLASTHRLTFGTSVASTASVVTGPVTLTRGGESQTITPDDDTLAGLVSALNRGGTGVRATTVKLDDGTQRLMVTSVEPGAGASFTLSGVDGLGTASVRAGADAEIQIGQDTVHSKTNTFSGVVPGLTLTATAAAVGQTVQVEVATDTSSMQNKVKALVDQVNAALSTIDSLTNYDAGTKTSGPLAGDSAVRSLRNALLDSIYPADGSSLASIGLQTDRSGKLVLDSDAFGKAYAADPAKITAAFTAGTTASPADGFAERLRKAAAGASDSYTGTLTSAITGRGTAITRTQGDISAWDTRLEMRRTTLTRQFTAMETALNQMNSQSQWLAGQISSLAQS</sequence>
<dbReference type="PANTHER" id="PTHR30288">
    <property type="entry name" value="FLAGELLAR CAP/ASSEMBLY PROTEIN FLID"/>
    <property type="match status" value="1"/>
</dbReference>
<dbReference type="InterPro" id="IPR040026">
    <property type="entry name" value="FliD"/>
</dbReference>
<keyword evidence="8" id="KW-0966">Cell projection</keyword>
<name>A0A1H1S513_9ACTN</name>
<dbReference type="GO" id="GO:0009424">
    <property type="term" value="C:bacterial-type flagellum hook"/>
    <property type="evidence" value="ECO:0007669"/>
    <property type="project" value="UniProtKB-UniRule"/>
</dbReference>
<gene>
    <name evidence="8" type="ORF">SAMN04488570_1867</name>
</gene>
<evidence type="ECO:0000313" key="8">
    <source>
        <dbReference type="EMBL" id="SDS43180.1"/>
    </source>
</evidence>
<dbReference type="RefSeq" id="WP_091728753.1">
    <property type="nucleotide sequence ID" value="NZ_LT629757.1"/>
</dbReference>
<evidence type="ECO:0000256" key="4">
    <source>
        <dbReference type="ARBA" id="ARBA00023143"/>
    </source>
</evidence>
<dbReference type="GO" id="GO:0071973">
    <property type="term" value="P:bacterial-type flagellum-dependent cell motility"/>
    <property type="evidence" value="ECO:0007669"/>
    <property type="project" value="TreeGrafter"/>
</dbReference>
<evidence type="ECO:0000256" key="5">
    <source>
        <dbReference type="RuleBase" id="RU362066"/>
    </source>
</evidence>
<evidence type="ECO:0000256" key="2">
    <source>
        <dbReference type="ARBA" id="ARBA00011255"/>
    </source>
</evidence>
<keyword evidence="9" id="KW-1185">Reference proteome</keyword>
<dbReference type="Proteomes" id="UP000198859">
    <property type="component" value="Chromosome I"/>
</dbReference>
<comment type="similarity">
    <text evidence="1 5">Belongs to the FliD family.</text>
</comment>
<keyword evidence="3" id="KW-0175">Coiled coil</keyword>
<comment type="function">
    <text evidence="5">Required for morphogenesis and for the elongation of the flagellar filament by facilitating polymerization of the flagellin monomers at the tip of growing filament. Forms a capping structure, which prevents flagellin subunits (transported through the central channel of the flagellum) from leaking out without polymerization at the distal end.</text>
</comment>
<feature type="domain" description="Flagellar hook-associated protein 2 N-terminal" evidence="6">
    <location>
        <begin position="11"/>
        <end position="106"/>
    </location>
</feature>
<protein>
    <recommendedName>
        <fullName evidence="5">Flagellar hook-associated protein 2</fullName>
        <shortName evidence="5">HAP2</shortName>
    </recommendedName>
    <alternativeName>
        <fullName evidence="5">Flagellar cap protein</fullName>
    </alternativeName>
</protein>
<reference evidence="9" key="1">
    <citation type="submission" date="2016-10" db="EMBL/GenBank/DDBJ databases">
        <authorList>
            <person name="Varghese N."/>
            <person name="Submissions S."/>
        </authorList>
    </citation>
    <scope>NUCLEOTIDE SEQUENCE [LARGE SCALE GENOMIC DNA]</scope>
    <source>
        <strain evidence="9">DSM 22127</strain>
    </source>
</reference>
<evidence type="ECO:0000313" key="9">
    <source>
        <dbReference type="Proteomes" id="UP000198859"/>
    </source>
</evidence>
<comment type="subunit">
    <text evidence="2 5">Homopentamer.</text>
</comment>
<keyword evidence="8" id="KW-0969">Cilium</keyword>
<dbReference type="OrthoDB" id="5241527at2"/>
<accession>A0A1H1S513</accession>
<dbReference type="GO" id="GO:0009421">
    <property type="term" value="C:bacterial-type flagellum filament cap"/>
    <property type="evidence" value="ECO:0007669"/>
    <property type="project" value="InterPro"/>
</dbReference>
<dbReference type="InterPro" id="IPR003481">
    <property type="entry name" value="FliD_N"/>
</dbReference>
<dbReference type="AlphaFoldDB" id="A0A1H1S513"/>